<dbReference type="Pfam" id="PF12652">
    <property type="entry name" value="CotJB"/>
    <property type="match status" value="1"/>
</dbReference>
<gene>
    <name evidence="2" type="ORF">HMPREF9460_01511</name>
</gene>
<organism evidence="2 3">
    <name type="scientific">Flavonifractor plautii 1_3_50AFAA</name>
    <dbReference type="NCBI Taxonomy" id="742738"/>
    <lineage>
        <taxon>Bacteria</taxon>
        <taxon>Bacillati</taxon>
        <taxon>Bacillota</taxon>
        <taxon>Clostridia</taxon>
        <taxon>Eubacteriales</taxon>
        <taxon>Oscillospiraceae</taxon>
        <taxon>Flavonifractor</taxon>
    </lineage>
</organism>
<protein>
    <recommendedName>
        <fullName evidence="1">Protein CotJB domain-containing protein</fullName>
    </recommendedName>
</protein>
<accession>A0A096CMC0</accession>
<name>A0A096CMC0_FLAPL</name>
<proteinExistence type="predicted"/>
<dbReference type="eggNOG" id="ENOG50303DE">
    <property type="taxonomic scope" value="Bacteria"/>
</dbReference>
<keyword evidence="3" id="KW-1185">Reference proteome</keyword>
<comment type="caution">
    <text evidence="2">The sequence shown here is derived from an EMBL/GenBank/DDBJ whole genome shotgun (WGS) entry which is preliminary data.</text>
</comment>
<dbReference type="Pfam" id="PF11007">
    <property type="entry name" value="CotJA"/>
    <property type="match status" value="1"/>
</dbReference>
<dbReference type="RefSeq" id="WP_024724094.1">
    <property type="nucleotide sequence ID" value="NZ_KN174162.1"/>
</dbReference>
<evidence type="ECO:0000313" key="2">
    <source>
        <dbReference type="EMBL" id="KGF55907.1"/>
    </source>
</evidence>
<dbReference type="InterPro" id="IPR024207">
    <property type="entry name" value="CotJB_dom"/>
</dbReference>
<dbReference type="Proteomes" id="UP000029585">
    <property type="component" value="Unassembled WGS sequence"/>
</dbReference>
<dbReference type="PATRIC" id="fig|742738.3.peg.1558"/>
<sequence>MYPDNNMPNTCGDACGTMPECAPLAVPYVPFQQTNPKRYSQQDALNNGTLFPGLNLPFRVKPDAAKVMGGALAELQALEFVLVELGLYLDTHQGDAEAFELYKQYAAMEKEAREKYEAMNGPVTQMATANAKTWAAWLSEPWPWNYQEGGMK</sequence>
<dbReference type="GeneID" id="63973425"/>
<dbReference type="HOGENOM" id="CLU_140955_0_0_9"/>
<dbReference type="EMBL" id="ADLO01000053">
    <property type="protein sequence ID" value="KGF55907.1"/>
    <property type="molecule type" value="Genomic_DNA"/>
</dbReference>
<dbReference type="InterPro" id="IPR020256">
    <property type="entry name" value="Spore_coat_CotJA"/>
</dbReference>
<reference evidence="2 3" key="1">
    <citation type="submission" date="2011-08" db="EMBL/GenBank/DDBJ databases">
        <title>The Genome Sequence of Clostridium orbiscindens 1_3_50AFAA.</title>
        <authorList>
            <consortium name="The Broad Institute Genome Sequencing Platform"/>
            <person name="Earl A."/>
            <person name="Ward D."/>
            <person name="Feldgarden M."/>
            <person name="Gevers D."/>
            <person name="Daigneault M."/>
            <person name="Strauss J."/>
            <person name="Allen-Vercoe E."/>
            <person name="Young S.K."/>
            <person name="Zeng Q."/>
            <person name="Gargeya S."/>
            <person name="Fitzgerald M."/>
            <person name="Haas B."/>
            <person name="Abouelleil A."/>
            <person name="Alvarado L."/>
            <person name="Arachchi H.M."/>
            <person name="Berlin A."/>
            <person name="Brown A."/>
            <person name="Chapman S.B."/>
            <person name="Chen Z."/>
            <person name="Dunbar C."/>
            <person name="Freedman E."/>
            <person name="Gearin G."/>
            <person name="Gellesch M."/>
            <person name="Goldberg J."/>
            <person name="Griggs A."/>
            <person name="Gujja S."/>
            <person name="Heiman D."/>
            <person name="Howarth C."/>
            <person name="Larson L."/>
            <person name="Lui A."/>
            <person name="MacDonald P.J.P."/>
            <person name="Montmayeur A."/>
            <person name="Murphy C."/>
            <person name="Neiman D."/>
            <person name="Pearson M."/>
            <person name="Priest M."/>
            <person name="Roberts A."/>
            <person name="Saif S."/>
            <person name="Shea T."/>
            <person name="Shenoy N."/>
            <person name="Sisk P."/>
            <person name="Stolte C."/>
            <person name="Sykes S."/>
            <person name="Wortman J."/>
            <person name="Nusbaum C."/>
            <person name="Birren B."/>
        </authorList>
    </citation>
    <scope>NUCLEOTIDE SEQUENCE [LARGE SCALE GENOMIC DNA]</scope>
    <source>
        <strain evidence="2 3">1_3_50AFAA</strain>
    </source>
</reference>
<evidence type="ECO:0000259" key="1">
    <source>
        <dbReference type="Pfam" id="PF12652"/>
    </source>
</evidence>
<dbReference type="AlphaFoldDB" id="A0A096CMC0"/>
<evidence type="ECO:0000313" key="3">
    <source>
        <dbReference type="Proteomes" id="UP000029585"/>
    </source>
</evidence>
<feature type="domain" description="Protein CotJB" evidence="1">
    <location>
        <begin position="72"/>
        <end position="145"/>
    </location>
</feature>